<evidence type="ECO:0000256" key="8">
    <source>
        <dbReference type="ARBA" id="ARBA00022848"/>
    </source>
</evidence>
<dbReference type="PANTHER" id="PTHR24292:SF54">
    <property type="entry name" value="CYP9F3-RELATED"/>
    <property type="match status" value="1"/>
</dbReference>
<dbReference type="InterPro" id="IPR050476">
    <property type="entry name" value="Insect_CytP450_Detox"/>
</dbReference>
<proteinExistence type="inferred from homology"/>
<evidence type="ECO:0000256" key="2">
    <source>
        <dbReference type="ARBA" id="ARBA00004174"/>
    </source>
</evidence>
<dbReference type="SUPFAM" id="SSF48264">
    <property type="entry name" value="Cytochrome P450"/>
    <property type="match status" value="1"/>
</dbReference>
<evidence type="ECO:0000256" key="3">
    <source>
        <dbReference type="ARBA" id="ARBA00004406"/>
    </source>
</evidence>
<keyword evidence="7" id="KW-0256">Endoplasmic reticulum</keyword>
<keyword evidence="8" id="KW-0492">Microsome</keyword>
<evidence type="ECO:0000256" key="10">
    <source>
        <dbReference type="ARBA" id="ARBA00023004"/>
    </source>
</evidence>
<evidence type="ECO:0000313" key="13">
    <source>
        <dbReference type="EMBL" id="KAF2889023.1"/>
    </source>
</evidence>
<dbReference type="GO" id="GO:0004497">
    <property type="term" value="F:monooxygenase activity"/>
    <property type="evidence" value="ECO:0007669"/>
    <property type="project" value="UniProtKB-KW"/>
</dbReference>
<dbReference type="EMBL" id="VTPC01071594">
    <property type="protein sequence ID" value="KAF2889023.1"/>
    <property type="molecule type" value="Genomic_DNA"/>
</dbReference>
<sequence length="86" mass="10240">MIQTLEEQTNSSRKMNEDITVEDILYFCYKYQAISISMCYLIYELAVDQNVQNKLRKEIDNANERYGSQITYEVLNHITYLDMVIL</sequence>
<keyword evidence="11" id="KW-0503">Monooxygenase</keyword>
<dbReference type="GO" id="GO:0016705">
    <property type="term" value="F:oxidoreductase activity, acting on paired donors, with incorporation or reduction of molecular oxygen"/>
    <property type="evidence" value="ECO:0007669"/>
    <property type="project" value="InterPro"/>
</dbReference>
<dbReference type="Pfam" id="PF00067">
    <property type="entry name" value="p450"/>
    <property type="match status" value="1"/>
</dbReference>
<dbReference type="GO" id="GO:0020037">
    <property type="term" value="F:heme binding"/>
    <property type="evidence" value="ECO:0007669"/>
    <property type="project" value="InterPro"/>
</dbReference>
<comment type="similarity">
    <text evidence="4">Belongs to the cytochrome P450 family.</text>
</comment>
<dbReference type="InterPro" id="IPR001128">
    <property type="entry name" value="Cyt_P450"/>
</dbReference>
<evidence type="ECO:0000256" key="1">
    <source>
        <dbReference type="ARBA" id="ARBA00001971"/>
    </source>
</evidence>
<evidence type="ECO:0000256" key="7">
    <source>
        <dbReference type="ARBA" id="ARBA00022824"/>
    </source>
</evidence>
<dbReference type="InterPro" id="IPR036396">
    <property type="entry name" value="Cyt_P450_sf"/>
</dbReference>
<evidence type="ECO:0000256" key="6">
    <source>
        <dbReference type="ARBA" id="ARBA00022723"/>
    </source>
</evidence>
<dbReference type="PANTHER" id="PTHR24292">
    <property type="entry name" value="CYTOCHROME P450"/>
    <property type="match status" value="1"/>
</dbReference>
<dbReference type="Gene3D" id="1.10.630.10">
    <property type="entry name" value="Cytochrome P450"/>
    <property type="match status" value="1"/>
</dbReference>
<reference evidence="13" key="1">
    <citation type="submission" date="2019-08" db="EMBL/GenBank/DDBJ databases">
        <title>The genome of the North American firefly Photinus pyralis.</title>
        <authorList>
            <consortium name="Photinus pyralis genome working group"/>
            <person name="Fallon T.R."/>
            <person name="Sander Lower S.E."/>
            <person name="Weng J.-K."/>
        </authorList>
    </citation>
    <scope>NUCLEOTIDE SEQUENCE</scope>
    <source>
        <strain evidence="13">TRF0915ILg1</strain>
        <tissue evidence="13">Whole body</tissue>
    </source>
</reference>
<dbReference type="GO" id="GO:0005506">
    <property type="term" value="F:iron ion binding"/>
    <property type="evidence" value="ECO:0007669"/>
    <property type="project" value="InterPro"/>
</dbReference>
<evidence type="ECO:0000256" key="9">
    <source>
        <dbReference type="ARBA" id="ARBA00023002"/>
    </source>
</evidence>
<keyword evidence="10" id="KW-0408">Iron</keyword>
<protein>
    <submittedName>
        <fullName evidence="13">Uncharacterized protein</fullName>
    </submittedName>
</protein>
<keyword evidence="5" id="KW-0349">Heme</keyword>
<accession>A0A8K0CQZ8</accession>
<dbReference type="Proteomes" id="UP000801492">
    <property type="component" value="Unassembled WGS sequence"/>
</dbReference>
<gene>
    <name evidence="13" type="ORF">ILUMI_17150</name>
</gene>
<evidence type="ECO:0000256" key="4">
    <source>
        <dbReference type="ARBA" id="ARBA00010617"/>
    </source>
</evidence>
<keyword evidence="14" id="KW-1185">Reference proteome</keyword>
<comment type="subcellular location">
    <subcellularLocation>
        <location evidence="3">Endoplasmic reticulum membrane</location>
        <topology evidence="3">Peripheral membrane protein</topology>
    </subcellularLocation>
    <subcellularLocation>
        <location evidence="2">Microsome membrane</location>
        <topology evidence="2">Peripheral membrane protein</topology>
    </subcellularLocation>
</comment>
<keyword evidence="6" id="KW-0479">Metal-binding</keyword>
<evidence type="ECO:0000256" key="11">
    <source>
        <dbReference type="ARBA" id="ARBA00023033"/>
    </source>
</evidence>
<keyword evidence="9" id="KW-0560">Oxidoreductase</keyword>
<evidence type="ECO:0000256" key="5">
    <source>
        <dbReference type="ARBA" id="ARBA00022617"/>
    </source>
</evidence>
<dbReference type="OrthoDB" id="7468331at2759"/>
<evidence type="ECO:0000256" key="12">
    <source>
        <dbReference type="ARBA" id="ARBA00023136"/>
    </source>
</evidence>
<feature type="non-terminal residue" evidence="13">
    <location>
        <position position="86"/>
    </location>
</feature>
<organism evidence="13 14">
    <name type="scientific">Ignelater luminosus</name>
    <name type="common">Cucubano</name>
    <name type="synonym">Pyrophorus luminosus</name>
    <dbReference type="NCBI Taxonomy" id="2038154"/>
    <lineage>
        <taxon>Eukaryota</taxon>
        <taxon>Metazoa</taxon>
        <taxon>Ecdysozoa</taxon>
        <taxon>Arthropoda</taxon>
        <taxon>Hexapoda</taxon>
        <taxon>Insecta</taxon>
        <taxon>Pterygota</taxon>
        <taxon>Neoptera</taxon>
        <taxon>Endopterygota</taxon>
        <taxon>Coleoptera</taxon>
        <taxon>Polyphaga</taxon>
        <taxon>Elateriformia</taxon>
        <taxon>Elateroidea</taxon>
        <taxon>Elateridae</taxon>
        <taxon>Agrypninae</taxon>
        <taxon>Pyrophorini</taxon>
        <taxon>Ignelater</taxon>
    </lineage>
</organism>
<comment type="caution">
    <text evidence="13">The sequence shown here is derived from an EMBL/GenBank/DDBJ whole genome shotgun (WGS) entry which is preliminary data.</text>
</comment>
<dbReference type="GO" id="GO:0005789">
    <property type="term" value="C:endoplasmic reticulum membrane"/>
    <property type="evidence" value="ECO:0007669"/>
    <property type="project" value="UniProtKB-SubCell"/>
</dbReference>
<dbReference type="AlphaFoldDB" id="A0A8K0CQZ8"/>
<name>A0A8K0CQZ8_IGNLU</name>
<evidence type="ECO:0000313" key="14">
    <source>
        <dbReference type="Proteomes" id="UP000801492"/>
    </source>
</evidence>
<comment type="cofactor">
    <cofactor evidence="1">
        <name>heme</name>
        <dbReference type="ChEBI" id="CHEBI:30413"/>
    </cofactor>
</comment>
<keyword evidence="12" id="KW-0472">Membrane</keyword>